<evidence type="ECO:0000313" key="3">
    <source>
        <dbReference type="Proteomes" id="UP000664288"/>
    </source>
</evidence>
<accession>A0ABS3J5I1</accession>
<dbReference type="Proteomes" id="UP000664288">
    <property type="component" value="Unassembled WGS sequence"/>
</dbReference>
<evidence type="ECO:0008006" key="4">
    <source>
        <dbReference type="Google" id="ProtNLM"/>
    </source>
</evidence>
<keyword evidence="3" id="KW-1185">Reference proteome</keyword>
<feature type="chain" id="PRO_5047526311" description="Secreted protein" evidence="1">
    <location>
        <begin position="24"/>
        <end position="107"/>
    </location>
</feature>
<dbReference type="RefSeq" id="WP_207351573.1">
    <property type="nucleotide sequence ID" value="NZ_JAFMPY010000016.1"/>
</dbReference>
<feature type="signal peptide" evidence="1">
    <location>
        <begin position="1"/>
        <end position="23"/>
    </location>
</feature>
<sequence>MTLLRPLLAFAVTIGLMAGPARAHEALGSGIGTGGGLDRGAAATERPLLLAAGDCSGAASRAARQTGGQVLSVSTQTQGGQTVCVVTVLVPGKGDQRPRKQTVTIRP</sequence>
<reference evidence="2 3" key="1">
    <citation type="submission" date="2021-03" db="EMBL/GenBank/DDBJ databases">
        <title>Whole genome sequence of Jiella sp. MQZ13P-4.</title>
        <authorList>
            <person name="Tuo L."/>
        </authorList>
    </citation>
    <scope>NUCLEOTIDE SEQUENCE [LARGE SCALE GENOMIC DNA]</scope>
    <source>
        <strain evidence="2 3">MQZ13P-4</strain>
    </source>
</reference>
<keyword evidence="1" id="KW-0732">Signal</keyword>
<evidence type="ECO:0000256" key="1">
    <source>
        <dbReference type="SAM" id="SignalP"/>
    </source>
</evidence>
<proteinExistence type="predicted"/>
<protein>
    <recommendedName>
        <fullName evidence="4">Secreted protein</fullName>
    </recommendedName>
</protein>
<evidence type="ECO:0000313" key="2">
    <source>
        <dbReference type="EMBL" id="MBO0904929.1"/>
    </source>
</evidence>
<dbReference type="EMBL" id="JAFMPY010000016">
    <property type="protein sequence ID" value="MBO0904929.1"/>
    <property type="molecule type" value="Genomic_DNA"/>
</dbReference>
<organism evidence="2 3">
    <name type="scientific">Jiella sonneratiae</name>
    <dbReference type="NCBI Taxonomy" id="2816856"/>
    <lineage>
        <taxon>Bacteria</taxon>
        <taxon>Pseudomonadati</taxon>
        <taxon>Pseudomonadota</taxon>
        <taxon>Alphaproteobacteria</taxon>
        <taxon>Hyphomicrobiales</taxon>
        <taxon>Aurantimonadaceae</taxon>
        <taxon>Jiella</taxon>
    </lineage>
</organism>
<gene>
    <name evidence="2" type="ORF">J1C47_14885</name>
</gene>
<comment type="caution">
    <text evidence="2">The sequence shown here is derived from an EMBL/GenBank/DDBJ whole genome shotgun (WGS) entry which is preliminary data.</text>
</comment>
<name>A0ABS3J5I1_9HYPH</name>